<reference evidence="2 3" key="1">
    <citation type="submission" date="2017-03" db="EMBL/GenBank/DDBJ databases">
        <authorList>
            <person name="Regsiter A."/>
            <person name="William W."/>
        </authorList>
    </citation>
    <scope>NUCLEOTIDE SEQUENCE [LARGE SCALE GENOMIC DNA]</scope>
    <source>
        <strain evidence="2">PRJEB5721</strain>
    </source>
</reference>
<sequence>MSLVMNEFSYSELFTAAGLFRLDANFLRLLSAQDGGLATRLGAYRDGRQSLSGQARSEFLLRLAPHLERFIARLFCLEPEVAELQARTRSHDVVMDFKKHFVLRRARRYRGAFSESFADLDHWLDAEIQQRCWPQEDREWAVARLGEEWLTDEVAHAAAIHRLTQWCALILTDPQAGLAVPGWSSFRLPQRVDHEALVPLQRCEDLPGAPFVSPQGTLRRRDSFHLTDQRMDPRGVQSEVHYCLYCHDHDGDFCSKGFPEKKGVPELGLKVDPLGVTLTGCPLEEKISEMQLLKRDGLNIAALAMVMVDNPMVPATGHRICNDCMKACIYQKQDPVNIPQVETRVLTDVLNLPWGVEIYDLLTRWNPLRHTQYLAQPYNGRKVLVAGMGPAGFTMAHHLLQEGCAVVGIDGLKIEPLPAPWLEEPIRDWSSLQEDLDERILLGFGGVAEYGITVRWDKNFLKLIYLTLVRRPNFQIFGGVRLGGTVTLENAWELGFDHVCIATGAGLPRVVPMGESLARGMRQASDFLMALQLTGAGKQSSLANLQVRLPAVVIGGGLTAVDTATEVQAYYVRQVEKVLARYEQMAARSGEEKLRAGLSAEDTEILEEFLTHGRAVRAERERAATAGEAPNFVPLIHAWGGVTLAYRKGMRQSPAYTRNHEELIKAMEEGLYYGEGLDPLRAELDRYGHIAHMVFRRMREVEGRWLASDQDLRLPARAVFIAAGTVPNTIYEREYPGTFQLDGDHFQTHVAHANGPLQAVQVAEHCKAPEAGPFTSYGDHSGHRISFIGDTHPVFHGSVVKAIASAKATYPQVMHALGTLAAASDLDVQRFQERLRHLLSMRVLRMDRSNPAVTELWVEAPLAARNFRPGQFFRLQTFESHSPIVDGTRLQIPVLTVSGAGVEGDAVRLLILQWGTGPRLVGRLEPGDPLILMGPTGAPTDIPTGKTILVVAGRWGAAVMLDIGPALRAAGNRVLYVAALAKAGELDYQVELEAAADQIIWCTGSGPLIAPHRPQDLSVEASDMVALLCAYGAGDLSGPGAPGEPGIALSSVDRLMVMGSTGLLKGFQQALKAELEPYFRADLEATATVGSPMQCMLKGVCAQCLQWQIDPETGQRTKAVFSCAQQDQPLAWVDLNNLTARQSQNRLLERISSQWLDHVMSGGA</sequence>
<dbReference type="InterPro" id="IPR017927">
    <property type="entry name" value="FAD-bd_FR_type"/>
</dbReference>
<dbReference type="InterPro" id="IPR009051">
    <property type="entry name" value="Helical_ferredxn"/>
</dbReference>
<proteinExistence type="predicted"/>
<organism evidence="2 3">
    <name type="scientific">Acidithiobacillus ferrivorans</name>
    <dbReference type="NCBI Taxonomy" id="160808"/>
    <lineage>
        <taxon>Bacteria</taxon>
        <taxon>Pseudomonadati</taxon>
        <taxon>Pseudomonadota</taxon>
        <taxon>Acidithiobacillia</taxon>
        <taxon>Acidithiobacillales</taxon>
        <taxon>Acidithiobacillaceae</taxon>
        <taxon>Acidithiobacillus</taxon>
    </lineage>
</organism>
<dbReference type="InterPro" id="IPR050353">
    <property type="entry name" value="PyrK_electron_transfer"/>
</dbReference>
<protein>
    <recommendedName>
        <fullName evidence="1">FAD-binding FR-type domain-containing protein</fullName>
    </recommendedName>
</protein>
<dbReference type="Proteomes" id="UP000193925">
    <property type="component" value="Chromosome AFERRI"/>
</dbReference>
<dbReference type="PRINTS" id="PR00368">
    <property type="entry name" value="FADPNR"/>
</dbReference>
<evidence type="ECO:0000259" key="1">
    <source>
        <dbReference type="PROSITE" id="PS51384"/>
    </source>
</evidence>
<evidence type="ECO:0000313" key="2">
    <source>
        <dbReference type="EMBL" id="SMH66300.1"/>
    </source>
</evidence>
<dbReference type="PANTHER" id="PTHR43513">
    <property type="entry name" value="DIHYDROOROTATE DEHYDROGENASE B (NAD(+)), ELECTRON TRANSFER SUBUNIT"/>
    <property type="match status" value="1"/>
</dbReference>
<dbReference type="PANTHER" id="PTHR43513:SF3">
    <property type="entry name" value="DIHYDROOROTATE DEHYDROGENASE B (NAD(+)), ELECTRON TRANSFER SUBUNIT-RELATED"/>
    <property type="match status" value="1"/>
</dbReference>
<name>A0ABY1MSP8_9PROT</name>
<dbReference type="EMBL" id="LT841305">
    <property type="protein sequence ID" value="SMH66300.1"/>
    <property type="molecule type" value="Genomic_DNA"/>
</dbReference>
<dbReference type="SUPFAM" id="SSF51971">
    <property type="entry name" value="Nucleotide-binding domain"/>
    <property type="match status" value="1"/>
</dbReference>
<dbReference type="Gene3D" id="1.10.1060.10">
    <property type="entry name" value="Alpha-helical ferredoxin"/>
    <property type="match status" value="1"/>
</dbReference>
<dbReference type="Pfam" id="PF07992">
    <property type="entry name" value="Pyr_redox_2"/>
    <property type="match status" value="1"/>
</dbReference>
<dbReference type="Gene3D" id="2.40.30.10">
    <property type="entry name" value="Translation factors"/>
    <property type="match status" value="1"/>
</dbReference>
<dbReference type="Gene3D" id="3.50.50.60">
    <property type="entry name" value="FAD/NAD(P)-binding domain"/>
    <property type="match status" value="2"/>
</dbReference>
<dbReference type="SUPFAM" id="SSF63380">
    <property type="entry name" value="Riboflavin synthase domain-like"/>
    <property type="match status" value="1"/>
</dbReference>
<evidence type="ECO:0000313" key="3">
    <source>
        <dbReference type="Proteomes" id="UP000193925"/>
    </source>
</evidence>
<dbReference type="InterPro" id="IPR017938">
    <property type="entry name" value="Riboflavin_synthase-like_b-brl"/>
</dbReference>
<dbReference type="CDD" id="cd06192">
    <property type="entry name" value="DHOD_e_trans_like"/>
    <property type="match status" value="1"/>
</dbReference>
<keyword evidence="3" id="KW-1185">Reference proteome</keyword>
<feature type="domain" description="FAD-binding FR-type" evidence="1">
    <location>
        <begin position="836"/>
        <end position="942"/>
    </location>
</feature>
<gene>
    <name evidence="2" type="ORF">AFERRI_30030</name>
</gene>
<accession>A0ABY1MSP8</accession>
<dbReference type="PROSITE" id="PS51384">
    <property type="entry name" value="FAD_FR"/>
    <property type="match status" value="1"/>
</dbReference>
<dbReference type="InterPro" id="IPR023753">
    <property type="entry name" value="FAD/NAD-binding_dom"/>
</dbReference>
<dbReference type="InterPro" id="IPR036188">
    <property type="entry name" value="FAD/NAD-bd_sf"/>
</dbReference>